<sequence length="443" mass="52113">MEVTLLPFLDMDFKFKLCEYQLAPLKLLKDSLKDSTFEELCELEKKNNLLLKELHGVEKGNLVVLIAPSGNSKLFIDSLFFHMHKGGHEKLLCSPNRFSIEDFKYVTYGVPEYNPGQLIERQKFKFNIHNKISDKLFLPSGYENVTLGMTEYGYDFRLQTEHFSAFDMFFKACKDDLKLQRSVHFYNKSIDNSLNDDERILFSCCAIEVILDVAEEKQKRETIKIRLEKIIGEISFKFLDSNDVSKRLKNVIDVLYDFRSGYVHSGNAVTQKAISEWDFIEESQLAMFSLSLTSFLISKDFIRREKFEGLLCSYFFSKDLLNETIDYFRVSVDDISQKVQRNRFDFNILKANLRFLNLCDLQTLIWDENLESKWLRSMDYIIGWLYPTLKPLVEGIDKKSPVRHDKISDLHAEIEGILSDEALLVYSIYRKLYQYNQRKWALY</sequence>
<dbReference type="Proteomes" id="UP000679575">
    <property type="component" value="Chromosome"/>
</dbReference>
<dbReference type="RefSeq" id="WP_212594161.1">
    <property type="nucleotide sequence ID" value="NZ_CP073587.1"/>
</dbReference>
<proteinExistence type="predicted"/>
<protein>
    <recommendedName>
        <fullName evidence="3">Apea-like HEPN domain-containing protein</fullName>
    </recommendedName>
</protein>
<keyword evidence="2" id="KW-1185">Reference proteome</keyword>
<gene>
    <name evidence="1" type="ORF">KDN34_13010</name>
</gene>
<evidence type="ECO:0000313" key="2">
    <source>
        <dbReference type="Proteomes" id="UP000679575"/>
    </source>
</evidence>
<name>A0ABX7YR29_9GAMM</name>
<reference evidence="1 2" key="1">
    <citation type="submission" date="2021-04" db="EMBL/GenBank/DDBJ databases">
        <title>Novel species identification of genus Shewanella.</title>
        <authorList>
            <person name="Liu G."/>
        </authorList>
    </citation>
    <scope>NUCLEOTIDE SEQUENCE [LARGE SCALE GENOMIC DNA]</scope>
    <source>
        <strain evidence="1 2">FJAT-54481</strain>
    </source>
</reference>
<evidence type="ECO:0000313" key="1">
    <source>
        <dbReference type="EMBL" id="QUN05125.1"/>
    </source>
</evidence>
<evidence type="ECO:0008006" key="3">
    <source>
        <dbReference type="Google" id="ProtNLM"/>
    </source>
</evidence>
<dbReference type="EMBL" id="CP073587">
    <property type="protein sequence ID" value="QUN05125.1"/>
    <property type="molecule type" value="Genomic_DNA"/>
</dbReference>
<accession>A0ABX7YR29</accession>
<organism evidence="1 2">
    <name type="scientific">Shewanella yunxiaonensis</name>
    <dbReference type="NCBI Taxonomy" id="2829809"/>
    <lineage>
        <taxon>Bacteria</taxon>
        <taxon>Pseudomonadati</taxon>
        <taxon>Pseudomonadota</taxon>
        <taxon>Gammaproteobacteria</taxon>
        <taxon>Alteromonadales</taxon>
        <taxon>Shewanellaceae</taxon>
        <taxon>Shewanella</taxon>
    </lineage>
</organism>